<dbReference type="GO" id="GO:0015562">
    <property type="term" value="F:efflux transmembrane transporter activity"/>
    <property type="evidence" value="ECO:0007669"/>
    <property type="project" value="TreeGrafter"/>
</dbReference>
<dbReference type="AlphaFoldDB" id="A0A2W4YJT3"/>
<gene>
    <name evidence="10" type="ORF">DCF19_04540</name>
</gene>
<feature type="domain" description="Multidrug resistance protein MdtA-like barrel-sandwich hybrid" evidence="7">
    <location>
        <begin position="68"/>
        <end position="265"/>
    </location>
</feature>
<evidence type="ECO:0000313" key="11">
    <source>
        <dbReference type="Proteomes" id="UP000249467"/>
    </source>
</evidence>
<keyword evidence="6" id="KW-0732">Signal</keyword>
<feature type="chain" id="PRO_5016000444" evidence="6">
    <location>
        <begin position="25"/>
        <end position="468"/>
    </location>
</feature>
<organism evidence="10 11">
    <name type="scientific">Pseudanabaena frigida</name>
    <dbReference type="NCBI Taxonomy" id="945775"/>
    <lineage>
        <taxon>Bacteria</taxon>
        <taxon>Bacillati</taxon>
        <taxon>Cyanobacteriota</taxon>
        <taxon>Cyanophyceae</taxon>
        <taxon>Pseudanabaenales</taxon>
        <taxon>Pseudanabaenaceae</taxon>
        <taxon>Pseudanabaena</taxon>
    </lineage>
</organism>
<dbReference type="InterPro" id="IPR058627">
    <property type="entry name" value="MdtA-like_C"/>
</dbReference>
<evidence type="ECO:0000256" key="1">
    <source>
        <dbReference type="ARBA" id="ARBA00004236"/>
    </source>
</evidence>
<keyword evidence="3" id="KW-0813">Transport</keyword>
<dbReference type="Gene3D" id="2.40.50.100">
    <property type="match status" value="2"/>
</dbReference>
<comment type="caution">
    <text evidence="10">The sequence shown here is derived from an EMBL/GenBank/DDBJ whole genome shotgun (WGS) entry which is preliminary data.</text>
</comment>
<dbReference type="InterPro" id="IPR058626">
    <property type="entry name" value="MdtA-like_b-barrel"/>
</dbReference>
<sequence>MRHPLLSALILVSVSIGTPSLLTACGSSQAESGKDQRRPAVPVVVAPVVQKTLPVQIRSTGVVEAYSTVAVKSRIGGQLVEVNFKDGQDVRQGDLLFRIDPRPLEAQLQQAIAAQARNQAQLQQAIANQVRAETTIAQAKANKDRDAAQLKFADFQRKSYDNLYTEGAISRTQAEQFRTSASVSLANVNASGSAIDTTVAAAEATRADIEAARANLAAGEALIDNAKVQLSYTEIYSPVDGRVSSIKVNQGNLVKADADSPLVTISQIKPIYVTFSVPEKSLAQVKQFQKRRKLKVQTFVPNDKKPVEGELTFIDSLVDATTGTVQLKATFANLDDRLAPGQRVDVVLKLTEESNAISIPTQAIQTGQKGQFVYVVKADSTVEIRPIKVVNTVGNDAAIAGGLEVGEKVVVDGQFALSPNAKVEVKDPQTQGGEKKEKSEKPEKDDKAKKENSTQGEETKDKPKKEDR</sequence>
<evidence type="ECO:0000259" key="9">
    <source>
        <dbReference type="Pfam" id="PF25967"/>
    </source>
</evidence>
<comment type="similarity">
    <text evidence="2">Belongs to the membrane fusion protein (MFP) (TC 8.A.1) family.</text>
</comment>
<dbReference type="Gene3D" id="2.40.30.170">
    <property type="match status" value="1"/>
</dbReference>
<dbReference type="Pfam" id="PF25917">
    <property type="entry name" value="BSH_RND"/>
    <property type="match status" value="1"/>
</dbReference>
<name>A0A2W4YJT3_9CYAN</name>
<dbReference type="PROSITE" id="PS51257">
    <property type="entry name" value="PROKAR_LIPOPROTEIN"/>
    <property type="match status" value="1"/>
</dbReference>
<keyword evidence="4" id="KW-0175">Coiled coil</keyword>
<feature type="domain" description="Multidrug resistance protein MdtA-like C-terminal permuted SH3" evidence="9">
    <location>
        <begin position="355"/>
        <end position="413"/>
    </location>
</feature>
<dbReference type="EMBL" id="QBML01000005">
    <property type="protein sequence ID" value="PZO43228.1"/>
    <property type="molecule type" value="Genomic_DNA"/>
</dbReference>
<dbReference type="Proteomes" id="UP000249467">
    <property type="component" value="Unassembled WGS sequence"/>
</dbReference>
<dbReference type="SUPFAM" id="SSF111369">
    <property type="entry name" value="HlyD-like secretion proteins"/>
    <property type="match status" value="2"/>
</dbReference>
<dbReference type="Pfam" id="PF25967">
    <property type="entry name" value="RND-MFP_C"/>
    <property type="match status" value="1"/>
</dbReference>
<dbReference type="InterPro" id="IPR058625">
    <property type="entry name" value="MdtA-like_BSH"/>
</dbReference>
<evidence type="ECO:0000313" key="10">
    <source>
        <dbReference type="EMBL" id="PZO43228.1"/>
    </source>
</evidence>
<feature type="domain" description="Multidrug resistance protein MdtA-like beta-barrel" evidence="8">
    <location>
        <begin position="270"/>
        <end position="351"/>
    </location>
</feature>
<proteinExistence type="inferred from homology"/>
<evidence type="ECO:0000256" key="6">
    <source>
        <dbReference type="SAM" id="SignalP"/>
    </source>
</evidence>
<evidence type="ECO:0000256" key="2">
    <source>
        <dbReference type="ARBA" id="ARBA00009477"/>
    </source>
</evidence>
<comment type="subcellular location">
    <subcellularLocation>
        <location evidence="1">Cell membrane</location>
    </subcellularLocation>
</comment>
<dbReference type="Gene3D" id="2.40.420.20">
    <property type="match status" value="1"/>
</dbReference>
<feature type="coiled-coil region" evidence="4">
    <location>
        <begin position="113"/>
        <end position="142"/>
    </location>
</feature>
<feature type="signal peptide" evidence="6">
    <location>
        <begin position="1"/>
        <end position="24"/>
    </location>
</feature>
<evidence type="ECO:0000259" key="8">
    <source>
        <dbReference type="Pfam" id="PF25944"/>
    </source>
</evidence>
<dbReference type="Pfam" id="PF25944">
    <property type="entry name" value="Beta-barrel_RND"/>
    <property type="match status" value="1"/>
</dbReference>
<dbReference type="InterPro" id="IPR006143">
    <property type="entry name" value="RND_pump_MFP"/>
</dbReference>
<protein>
    <submittedName>
        <fullName evidence="10">Efflux RND transporter periplasmic adaptor subunit</fullName>
    </submittedName>
</protein>
<evidence type="ECO:0000256" key="3">
    <source>
        <dbReference type="ARBA" id="ARBA00022448"/>
    </source>
</evidence>
<evidence type="ECO:0000256" key="4">
    <source>
        <dbReference type="SAM" id="Coils"/>
    </source>
</evidence>
<dbReference type="GO" id="GO:1990281">
    <property type="term" value="C:efflux pump complex"/>
    <property type="evidence" value="ECO:0007669"/>
    <property type="project" value="TreeGrafter"/>
</dbReference>
<accession>A0A2W4YJT3</accession>
<feature type="compositionally biased region" description="Basic and acidic residues" evidence="5">
    <location>
        <begin position="423"/>
        <end position="468"/>
    </location>
</feature>
<feature type="region of interest" description="Disordered" evidence="5">
    <location>
        <begin position="420"/>
        <end position="468"/>
    </location>
</feature>
<dbReference type="PANTHER" id="PTHR30469:SF36">
    <property type="entry name" value="BLL3903 PROTEIN"/>
    <property type="match status" value="1"/>
</dbReference>
<evidence type="ECO:0000256" key="5">
    <source>
        <dbReference type="SAM" id="MobiDB-lite"/>
    </source>
</evidence>
<reference evidence="10 11" key="2">
    <citation type="submission" date="2018-06" db="EMBL/GenBank/DDBJ databases">
        <title>Metagenomic assembly of (sub)arctic Cyanobacteria and their associated microbiome from non-axenic cultures.</title>
        <authorList>
            <person name="Baurain D."/>
        </authorList>
    </citation>
    <scope>NUCLEOTIDE SEQUENCE [LARGE SCALE GENOMIC DNA]</scope>
    <source>
        <strain evidence="10">ULC066bin1</strain>
    </source>
</reference>
<reference evidence="10 11" key="1">
    <citation type="submission" date="2018-04" db="EMBL/GenBank/DDBJ databases">
        <authorList>
            <person name="Go L.Y."/>
            <person name="Mitchell J.A."/>
        </authorList>
    </citation>
    <scope>NUCLEOTIDE SEQUENCE [LARGE SCALE GENOMIC DNA]</scope>
    <source>
        <strain evidence="10">ULC066bin1</strain>
    </source>
</reference>
<dbReference type="PANTHER" id="PTHR30469">
    <property type="entry name" value="MULTIDRUG RESISTANCE PROTEIN MDTA"/>
    <property type="match status" value="1"/>
</dbReference>
<dbReference type="NCBIfam" id="TIGR01730">
    <property type="entry name" value="RND_mfp"/>
    <property type="match status" value="1"/>
</dbReference>
<evidence type="ECO:0000259" key="7">
    <source>
        <dbReference type="Pfam" id="PF25917"/>
    </source>
</evidence>